<evidence type="ECO:0000313" key="4">
    <source>
        <dbReference type="EMBL" id="ABF43482.1"/>
    </source>
</evidence>
<dbReference type="Proteomes" id="UP000002432">
    <property type="component" value="Chromosome"/>
</dbReference>
<evidence type="ECO:0000256" key="2">
    <source>
        <dbReference type="ARBA" id="ARBA00023239"/>
    </source>
</evidence>
<dbReference type="HOGENOM" id="CLU_006033_3_1_0"/>
<protein>
    <submittedName>
        <fullName evidence="4">Class II aldolase/adducin-like protein</fullName>
    </submittedName>
</protein>
<name>Q1II18_KORVE</name>
<dbReference type="InterPro" id="IPR036409">
    <property type="entry name" value="Aldolase_II/adducin_N_sf"/>
</dbReference>
<dbReference type="RefSeq" id="WP_011525279.1">
    <property type="nucleotide sequence ID" value="NC_008009.1"/>
</dbReference>
<gene>
    <name evidence="4" type="ordered locus">Acid345_4482</name>
</gene>
<dbReference type="GO" id="GO:0046872">
    <property type="term" value="F:metal ion binding"/>
    <property type="evidence" value="ECO:0007669"/>
    <property type="project" value="UniProtKB-KW"/>
</dbReference>
<keyword evidence="5" id="KW-1185">Reference proteome</keyword>
<dbReference type="eggNOG" id="COG0235">
    <property type="taxonomic scope" value="Bacteria"/>
</dbReference>
<dbReference type="GO" id="GO:0016832">
    <property type="term" value="F:aldehyde-lyase activity"/>
    <property type="evidence" value="ECO:0007669"/>
    <property type="project" value="TreeGrafter"/>
</dbReference>
<dbReference type="InterPro" id="IPR050197">
    <property type="entry name" value="Aldolase_class_II_sugar_metab"/>
</dbReference>
<evidence type="ECO:0000313" key="5">
    <source>
        <dbReference type="Proteomes" id="UP000002432"/>
    </source>
</evidence>
<dbReference type="Gene3D" id="3.40.225.10">
    <property type="entry name" value="Class II aldolase/adducin N-terminal domain"/>
    <property type="match status" value="1"/>
</dbReference>
<keyword evidence="1" id="KW-0479">Metal-binding</keyword>
<dbReference type="OrthoDB" id="9794581at2"/>
<dbReference type="SMART" id="SM01007">
    <property type="entry name" value="Aldolase_II"/>
    <property type="match status" value="1"/>
</dbReference>
<dbReference type="SUPFAM" id="SSF53639">
    <property type="entry name" value="AraD/HMP-PK domain-like"/>
    <property type="match status" value="1"/>
</dbReference>
<proteinExistence type="predicted"/>
<dbReference type="GO" id="GO:0005829">
    <property type="term" value="C:cytosol"/>
    <property type="evidence" value="ECO:0007669"/>
    <property type="project" value="TreeGrafter"/>
</dbReference>
<sequence length="220" mass="24135">MKSLETQKLEIVKIGQWLHTKGFVAAMDGNVSVRLSGDTVLCTPTCISKGMMEPDDLVLVDMQGKRIEGHREVSSEIQMHLLIYRMRPDVRGVVHAHPPTATGFASAGMTLDSALASEIVVALGAVPLANYGTPGTPELLEALEPFVPDHQAILMANHGAVTYAEDVLHAYMHMETVEHFAKISLVTHLLGRQELLSNENMDKLRVVRQKYLAMQAVANE</sequence>
<dbReference type="EnsemblBacteria" id="ABF43482">
    <property type="protein sequence ID" value="ABF43482"/>
    <property type="gene ID" value="Acid345_4482"/>
</dbReference>
<evidence type="ECO:0000256" key="1">
    <source>
        <dbReference type="ARBA" id="ARBA00022723"/>
    </source>
</evidence>
<dbReference type="STRING" id="204669.Acid345_4482"/>
<dbReference type="KEGG" id="aba:Acid345_4482"/>
<keyword evidence="2" id="KW-0456">Lyase</keyword>
<dbReference type="AlphaFoldDB" id="Q1II18"/>
<dbReference type="PANTHER" id="PTHR22789:SF0">
    <property type="entry name" value="3-OXO-TETRONATE 4-PHOSPHATE DECARBOXYLASE-RELATED"/>
    <property type="match status" value="1"/>
</dbReference>
<accession>Q1II18</accession>
<dbReference type="InterPro" id="IPR001303">
    <property type="entry name" value="Aldolase_II/adducin_N"/>
</dbReference>
<organism evidence="4 5">
    <name type="scientific">Koribacter versatilis (strain Ellin345)</name>
    <dbReference type="NCBI Taxonomy" id="204669"/>
    <lineage>
        <taxon>Bacteria</taxon>
        <taxon>Pseudomonadati</taxon>
        <taxon>Acidobacteriota</taxon>
        <taxon>Terriglobia</taxon>
        <taxon>Terriglobales</taxon>
        <taxon>Candidatus Korobacteraceae</taxon>
        <taxon>Candidatus Korobacter</taxon>
    </lineage>
</organism>
<dbReference type="PANTHER" id="PTHR22789">
    <property type="entry name" value="FUCULOSE PHOSPHATE ALDOLASE"/>
    <property type="match status" value="1"/>
</dbReference>
<dbReference type="GO" id="GO:0019323">
    <property type="term" value="P:pentose catabolic process"/>
    <property type="evidence" value="ECO:0007669"/>
    <property type="project" value="TreeGrafter"/>
</dbReference>
<feature type="domain" description="Class II aldolase/adducin N-terminal" evidence="3">
    <location>
        <begin position="9"/>
        <end position="185"/>
    </location>
</feature>
<reference evidence="4 5" key="1">
    <citation type="journal article" date="2009" name="Appl. Environ. Microbiol.">
        <title>Three genomes from the phylum Acidobacteria provide insight into the lifestyles of these microorganisms in soils.</title>
        <authorList>
            <person name="Ward N.L."/>
            <person name="Challacombe J.F."/>
            <person name="Janssen P.H."/>
            <person name="Henrissat B."/>
            <person name="Coutinho P.M."/>
            <person name="Wu M."/>
            <person name="Xie G."/>
            <person name="Haft D.H."/>
            <person name="Sait M."/>
            <person name="Badger J."/>
            <person name="Barabote R.D."/>
            <person name="Bradley B."/>
            <person name="Brettin T.S."/>
            <person name="Brinkac L.M."/>
            <person name="Bruce D."/>
            <person name="Creasy T."/>
            <person name="Daugherty S.C."/>
            <person name="Davidsen T.M."/>
            <person name="DeBoy R.T."/>
            <person name="Detter J.C."/>
            <person name="Dodson R.J."/>
            <person name="Durkin A.S."/>
            <person name="Ganapathy A."/>
            <person name="Gwinn-Giglio M."/>
            <person name="Han C.S."/>
            <person name="Khouri H."/>
            <person name="Kiss H."/>
            <person name="Kothari S.P."/>
            <person name="Madupu R."/>
            <person name="Nelson K.E."/>
            <person name="Nelson W.C."/>
            <person name="Paulsen I."/>
            <person name="Penn K."/>
            <person name="Ren Q."/>
            <person name="Rosovitz M.J."/>
            <person name="Selengut J.D."/>
            <person name="Shrivastava S."/>
            <person name="Sullivan S.A."/>
            <person name="Tapia R."/>
            <person name="Thompson L.S."/>
            <person name="Watkins K.L."/>
            <person name="Yang Q."/>
            <person name="Yu C."/>
            <person name="Zafar N."/>
            <person name="Zhou L."/>
            <person name="Kuske C.R."/>
        </authorList>
    </citation>
    <scope>NUCLEOTIDE SEQUENCE [LARGE SCALE GENOMIC DNA]</scope>
    <source>
        <strain evidence="4 5">Ellin345</strain>
    </source>
</reference>
<dbReference type="Pfam" id="PF00596">
    <property type="entry name" value="Aldolase_II"/>
    <property type="match status" value="1"/>
</dbReference>
<dbReference type="EMBL" id="CP000360">
    <property type="protein sequence ID" value="ABF43482.1"/>
    <property type="molecule type" value="Genomic_DNA"/>
</dbReference>
<evidence type="ECO:0000259" key="3">
    <source>
        <dbReference type="SMART" id="SM01007"/>
    </source>
</evidence>